<feature type="domain" description="EF-hand" evidence="4">
    <location>
        <begin position="691"/>
        <end position="726"/>
    </location>
</feature>
<feature type="region of interest" description="Disordered" evidence="3">
    <location>
        <begin position="1"/>
        <end position="23"/>
    </location>
</feature>
<dbReference type="RefSeq" id="XP_001026020.3">
    <property type="nucleotide sequence ID" value="XM_001026020.3"/>
</dbReference>
<feature type="domain" description="EF-hand" evidence="4">
    <location>
        <begin position="177"/>
        <end position="212"/>
    </location>
</feature>
<keyword evidence="1" id="KW-0106">Calcium</keyword>
<dbReference type="InterPro" id="IPR002048">
    <property type="entry name" value="EF_hand_dom"/>
</dbReference>
<dbReference type="PROSITE" id="PS00018">
    <property type="entry name" value="EF_HAND_1"/>
    <property type="match status" value="1"/>
</dbReference>
<protein>
    <submittedName>
        <fullName evidence="5">EF-hand protein</fullName>
    </submittedName>
</protein>
<dbReference type="Gene3D" id="1.10.238.10">
    <property type="entry name" value="EF-hand"/>
    <property type="match status" value="2"/>
</dbReference>
<dbReference type="GeneID" id="7835497"/>
<evidence type="ECO:0000313" key="5">
    <source>
        <dbReference type="EMBL" id="EAS05775.3"/>
    </source>
</evidence>
<dbReference type="eggNOG" id="ENOG502SKYS">
    <property type="taxonomic scope" value="Eukaryota"/>
</dbReference>
<dbReference type="HOGENOM" id="CLU_336960_0_0_1"/>
<feature type="coiled-coil region" evidence="2">
    <location>
        <begin position="858"/>
        <end position="885"/>
    </location>
</feature>
<name>Q24DD0_TETTS</name>
<dbReference type="AlphaFoldDB" id="Q24DD0"/>
<dbReference type="EMBL" id="GG662330">
    <property type="protein sequence ID" value="EAS05775.3"/>
    <property type="molecule type" value="Genomic_DNA"/>
</dbReference>
<dbReference type="Pfam" id="PF13833">
    <property type="entry name" value="EF-hand_8"/>
    <property type="match status" value="1"/>
</dbReference>
<dbReference type="InParanoid" id="Q24DD0"/>
<proteinExistence type="predicted"/>
<dbReference type="SMART" id="SM00054">
    <property type="entry name" value="EFh"/>
    <property type="match status" value="4"/>
</dbReference>
<dbReference type="OrthoDB" id="26525at2759"/>
<keyword evidence="2" id="KW-0175">Coiled coil</keyword>
<sequence>MKLRTQRIHEVGGSNADFRPKNYTRPEGLERLDFLSKNKSVQNFSEIVKSKTMRSSPHPQEIAEQFYKTNQKQIKEKSIIIPPHHSTLEDGEKLKVFTGDSHLLGDKKQQFGYVKLKTKSQKKNPEFQSLVNEKHELHATAIQETQLVGLEQRDTLEGKIDLENVREIRKALRRRYANRKNFQKIFAAWDYDATGIITIKKMYEMLNKMEIKINMDEARVLVASADENNQGYLNLNQFMYLIFNSNETLNVDLKKIPVLSENEMQELVGGAKVVDKLAEDVSKVKNSRKEKQLLAVLKNRLEIIINQILQQDTLDFGFIPYEKFETAMKKVAIPTTVMDVGDIRRLYDQYKIDEHKFDYKKFINTLRNYNFILEDLYKPEVEEEGVHLKKNSDKNLLLHQKLLSMEKPIHIIDSHEQNSWQLELIRTKANKVFKTIQRYFSSKKEFQDFLNSQLHQTDGENISKQNLTKFFKNVFLTVGEKDVTQNELEGFLSAFRYNNHGYTPVNEIAPLIYEESDKEWNIRMQWKKNRPAPPNSKLFHDEFPKEDLESKENDEEYIRQKNGWIEEKEEQNKQNQLESTILNNNSTLYQQQEKSPKRRRNLNTQKNISASTPQLETINNELAKNMNSTFEDMQKTKLNDTQNKTENSDVFKQSNVFQNQNSSINNYKTLVQSKSFNLNRILQKVENRLFNSSTKALEVYRSFDTDNDGYVSQKDLVQKIKELNLLEYEEIRPFLQYFDPEQKGYVNFHEFSSKIRSGMTINNPEGKNTVFPTILPAAEKNDKVKSMLPMIKTTIQSLRDSFRPDNSTLEEQKKTRFGATPLHQNTFVNIGVSANSPMYQNEKDRFDTKYNHRIQFQKEELNKKYNILNARITKIKERNNSLNTKIEEQWQKTQFLESEKIKSKGYAQWAYEHRAHLQNDWK</sequence>
<dbReference type="KEGG" id="tet:TTHERM_01126390"/>
<evidence type="ECO:0000313" key="6">
    <source>
        <dbReference type="Proteomes" id="UP000009168"/>
    </source>
</evidence>
<dbReference type="SUPFAM" id="SSF47473">
    <property type="entry name" value="EF-hand"/>
    <property type="match status" value="1"/>
</dbReference>
<evidence type="ECO:0000256" key="2">
    <source>
        <dbReference type="SAM" id="Coils"/>
    </source>
</evidence>
<dbReference type="Pfam" id="PF13499">
    <property type="entry name" value="EF-hand_7"/>
    <property type="match status" value="1"/>
</dbReference>
<gene>
    <name evidence="5" type="ORF">TTHERM_01126390</name>
</gene>
<dbReference type="GO" id="GO:0005509">
    <property type="term" value="F:calcium ion binding"/>
    <property type="evidence" value="ECO:0007669"/>
    <property type="project" value="InterPro"/>
</dbReference>
<feature type="compositionally biased region" description="Polar residues" evidence="3">
    <location>
        <begin position="580"/>
        <end position="593"/>
    </location>
</feature>
<organism evidence="5 6">
    <name type="scientific">Tetrahymena thermophila (strain SB210)</name>
    <dbReference type="NCBI Taxonomy" id="312017"/>
    <lineage>
        <taxon>Eukaryota</taxon>
        <taxon>Sar</taxon>
        <taxon>Alveolata</taxon>
        <taxon>Ciliophora</taxon>
        <taxon>Intramacronucleata</taxon>
        <taxon>Oligohymenophorea</taxon>
        <taxon>Hymenostomatida</taxon>
        <taxon>Tetrahymenina</taxon>
        <taxon>Tetrahymenidae</taxon>
        <taxon>Tetrahymena</taxon>
    </lineage>
</organism>
<dbReference type="InterPro" id="IPR018247">
    <property type="entry name" value="EF_Hand_1_Ca_BS"/>
</dbReference>
<dbReference type="InterPro" id="IPR052591">
    <property type="entry name" value="CML21-like"/>
</dbReference>
<evidence type="ECO:0000256" key="3">
    <source>
        <dbReference type="SAM" id="MobiDB-lite"/>
    </source>
</evidence>
<dbReference type="Proteomes" id="UP000009168">
    <property type="component" value="Unassembled WGS sequence"/>
</dbReference>
<dbReference type="PROSITE" id="PS50222">
    <property type="entry name" value="EF_HAND_2"/>
    <property type="match status" value="2"/>
</dbReference>
<dbReference type="PANTHER" id="PTHR23064">
    <property type="entry name" value="TROPONIN"/>
    <property type="match status" value="1"/>
</dbReference>
<feature type="region of interest" description="Disordered" evidence="3">
    <location>
        <begin position="580"/>
        <end position="608"/>
    </location>
</feature>
<feature type="region of interest" description="Disordered" evidence="3">
    <location>
        <begin position="529"/>
        <end position="555"/>
    </location>
</feature>
<evidence type="ECO:0000256" key="1">
    <source>
        <dbReference type="ARBA" id="ARBA00022837"/>
    </source>
</evidence>
<reference evidence="6" key="1">
    <citation type="journal article" date="2006" name="PLoS Biol.">
        <title>Macronuclear genome sequence of the ciliate Tetrahymena thermophila, a model eukaryote.</title>
        <authorList>
            <person name="Eisen J.A."/>
            <person name="Coyne R.S."/>
            <person name="Wu M."/>
            <person name="Wu D."/>
            <person name="Thiagarajan M."/>
            <person name="Wortman J.R."/>
            <person name="Badger J.H."/>
            <person name="Ren Q."/>
            <person name="Amedeo P."/>
            <person name="Jones K.M."/>
            <person name="Tallon L.J."/>
            <person name="Delcher A.L."/>
            <person name="Salzberg S.L."/>
            <person name="Silva J.C."/>
            <person name="Haas B.J."/>
            <person name="Majoros W.H."/>
            <person name="Farzad M."/>
            <person name="Carlton J.M."/>
            <person name="Smith R.K. Jr."/>
            <person name="Garg J."/>
            <person name="Pearlman R.E."/>
            <person name="Karrer K.M."/>
            <person name="Sun L."/>
            <person name="Manning G."/>
            <person name="Elde N.C."/>
            <person name="Turkewitz A.P."/>
            <person name="Asai D.J."/>
            <person name="Wilkes D.E."/>
            <person name="Wang Y."/>
            <person name="Cai H."/>
            <person name="Collins K."/>
            <person name="Stewart B.A."/>
            <person name="Lee S.R."/>
            <person name="Wilamowska K."/>
            <person name="Weinberg Z."/>
            <person name="Ruzzo W.L."/>
            <person name="Wloga D."/>
            <person name="Gaertig J."/>
            <person name="Frankel J."/>
            <person name="Tsao C.-C."/>
            <person name="Gorovsky M.A."/>
            <person name="Keeling P.J."/>
            <person name="Waller R.F."/>
            <person name="Patron N.J."/>
            <person name="Cherry J.M."/>
            <person name="Stover N.A."/>
            <person name="Krieger C.J."/>
            <person name="del Toro C."/>
            <person name="Ryder H.F."/>
            <person name="Williamson S.C."/>
            <person name="Barbeau R.A."/>
            <person name="Hamilton E.P."/>
            <person name="Orias E."/>
        </authorList>
    </citation>
    <scope>NUCLEOTIDE SEQUENCE [LARGE SCALE GENOMIC DNA]</scope>
    <source>
        <strain evidence="6">SB210</strain>
    </source>
</reference>
<accession>Q24DD0</accession>
<dbReference type="InterPro" id="IPR011992">
    <property type="entry name" value="EF-hand-dom_pair"/>
</dbReference>
<evidence type="ECO:0000259" key="4">
    <source>
        <dbReference type="PROSITE" id="PS50222"/>
    </source>
</evidence>
<feature type="compositionally biased region" description="Basic and acidic residues" evidence="3">
    <location>
        <begin position="538"/>
        <end position="555"/>
    </location>
</feature>
<keyword evidence="6" id="KW-1185">Reference proteome</keyword>